<dbReference type="eggNOG" id="COG4585">
    <property type="taxonomic scope" value="Bacteria"/>
</dbReference>
<evidence type="ECO:0000313" key="2">
    <source>
        <dbReference type="Proteomes" id="UP000008811"/>
    </source>
</evidence>
<dbReference type="RefSeq" id="WP_012501749.1">
    <property type="nucleotide sequence ID" value="NC_011027.1"/>
</dbReference>
<reference evidence="1" key="1">
    <citation type="submission" date="2008-06" db="EMBL/GenBank/DDBJ databases">
        <title>Complete sequence of Chlorobaculum parvum NCIB 8327.</title>
        <authorList>
            <consortium name="US DOE Joint Genome Institute"/>
            <person name="Lucas S."/>
            <person name="Copeland A."/>
            <person name="Lapidus A."/>
            <person name="Glavina del Rio T."/>
            <person name="Dalin E."/>
            <person name="Tice H."/>
            <person name="Bruce D."/>
            <person name="Goodwin L."/>
            <person name="Pitluck S."/>
            <person name="Schmutz J."/>
            <person name="Larimer F."/>
            <person name="Land M."/>
            <person name="Hauser L."/>
            <person name="Kyrpides N."/>
            <person name="Mikhailova N."/>
            <person name="Zhao F."/>
            <person name="Li T."/>
            <person name="Liu Z."/>
            <person name="Overmann J."/>
            <person name="Bryant D.A."/>
            <person name="Richardson P."/>
        </authorList>
    </citation>
    <scope>NUCLEOTIDE SEQUENCE [LARGE SCALE GENOMIC DNA]</scope>
    <source>
        <strain evidence="1">NCIB 8327</strain>
    </source>
</reference>
<dbReference type="GO" id="GO:0005524">
    <property type="term" value="F:ATP binding"/>
    <property type="evidence" value="ECO:0007669"/>
    <property type="project" value="UniProtKB-KW"/>
</dbReference>
<organism evidence="1 2">
    <name type="scientific">Chlorobaculum parvum (strain DSM 263 / NCIMB 8327)</name>
    <name type="common">Chlorobium vibrioforme subsp. thiosulfatophilum</name>
    <dbReference type="NCBI Taxonomy" id="517417"/>
    <lineage>
        <taxon>Bacteria</taxon>
        <taxon>Pseudomonadati</taxon>
        <taxon>Chlorobiota</taxon>
        <taxon>Chlorobiia</taxon>
        <taxon>Chlorobiales</taxon>
        <taxon>Chlorobiaceae</taxon>
        <taxon>Chlorobaculum</taxon>
    </lineage>
</organism>
<dbReference type="Gene3D" id="3.30.565.10">
    <property type="entry name" value="Histidine kinase-like ATPase, C-terminal domain"/>
    <property type="match status" value="1"/>
</dbReference>
<dbReference type="STRING" id="517417.Cpar_0494"/>
<dbReference type="EMBL" id="CP001099">
    <property type="protein sequence ID" value="ACF10916.1"/>
    <property type="molecule type" value="Genomic_DNA"/>
</dbReference>
<dbReference type="AlphaFoldDB" id="B3QLM6"/>
<dbReference type="KEGG" id="cpc:Cpar_0494"/>
<gene>
    <name evidence="1" type="ordered locus">Cpar_0494</name>
</gene>
<accession>B3QLM6</accession>
<dbReference type="InterPro" id="IPR036890">
    <property type="entry name" value="HATPase_C_sf"/>
</dbReference>
<name>B3QLM6_CHLP8</name>
<keyword evidence="2" id="KW-1185">Reference proteome</keyword>
<dbReference type="SUPFAM" id="SSF55874">
    <property type="entry name" value="ATPase domain of HSP90 chaperone/DNA topoisomerase II/histidine kinase"/>
    <property type="match status" value="1"/>
</dbReference>
<dbReference type="OrthoDB" id="3194831at2"/>
<proteinExistence type="predicted"/>
<protein>
    <submittedName>
        <fullName evidence="1">ATP-binding region, ATPase-like protein</fullName>
    </submittedName>
</protein>
<dbReference type="Proteomes" id="UP000008811">
    <property type="component" value="Chromosome"/>
</dbReference>
<sequence length="330" mass="37066">METVACPQHWNTLGAISLNRRHQELINAPDVGVDVRSIDFVKPFGTLLIAESLRIFVLNRAERGLTTHLIGENQIIKSTSNALSYLKYFGFFHFVRLSYGNKTGIAPGSNTYIPITEIKFENLIKKAEDIQFQDTIKRKCDKLATIIVNDDYSKLLVGYCFREIIRNVYEHSHANYCVIMAQKYSNQVEIAILDTGIGIYESLRSADCVVEPQHALRYALLPGVSRALNLESKNRWANSGFGLYVLSELGKKMGAFEICSSGNILSCYPKHENINTLNYSGTGIRLVVSLKNAEYFPNVLQSIVEQGEQETFTRTGIRHSASMSTHGLWG</sequence>
<evidence type="ECO:0000313" key="1">
    <source>
        <dbReference type="EMBL" id="ACF10916.1"/>
    </source>
</evidence>
<dbReference type="HOGENOM" id="CLU_810728_0_0_10"/>